<dbReference type="EMBL" id="LDZY01000004">
    <property type="protein sequence ID" value="KLU66774.1"/>
    <property type="molecule type" value="Genomic_DNA"/>
</dbReference>
<feature type="domain" description="bAvd-like" evidence="1">
    <location>
        <begin position="6"/>
        <end position="111"/>
    </location>
</feature>
<organism evidence="2 3">
    <name type="scientific">Desulfosporosinus acididurans</name>
    <dbReference type="NCBI Taxonomy" id="476652"/>
    <lineage>
        <taxon>Bacteria</taxon>
        <taxon>Bacillati</taxon>
        <taxon>Bacillota</taxon>
        <taxon>Clostridia</taxon>
        <taxon>Eubacteriales</taxon>
        <taxon>Desulfitobacteriaceae</taxon>
        <taxon>Desulfosporosinus</taxon>
    </lineage>
</organism>
<dbReference type="CDD" id="cd16376">
    <property type="entry name" value="Avd_like"/>
    <property type="match status" value="1"/>
</dbReference>
<dbReference type="NCBIfam" id="NF033474">
    <property type="entry name" value="DivGenRetAVD"/>
    <property type="match status" value="1"/>
</dbReference>
<evidence type="ECO:0000259" key="1">
    <source>
        <dbReference type="Pfam" id="PF22296"/>
    </source>
</evidence>
<comment type="caution">
    <text evidence="2">The sequence shown here is derived from an EMBL/GenBank/DDBJ whole genome shotgun (WGS) entry which is preliminary data.</text>
</comment>
<dbReference type="PATRIC" id="fig|476652.3.peg.1479"/>
<keyword evidence="3" id="KW-1185">Reference proteome</keyword>
<evidence type="ECO:0000313" key="2">
    <source>
        <dbReference type="EMBL" id="KLU66774.1"/>
    </source>
</evidence>
<gene>
    <name evidence="2" type="ORF">DEAC_c14420</name>
</gene>
<dbReference type="SUPFAM" id="SSF158446">
    <property type="entry name" value="IVS-encoded protein-like"/>
    <property type="match status" value="1"/>
</dbReference>
<proteinExistence type="predicted"/>
<name>A0A0J1FTH2_9FIRM</name>
<accession>A0A0J1FTH2</accession>
<dbReference type="RefSeq" id="WP_047809305.1">
    <property type="nucleotide sequence ID" value="NZ_LDZY01000004.1"/>
</dbReference>
<dbReference type="Pfam" id="PF22296">
    <property type="entry name" value="bAvd"/>
    <property type="match status" value="1"/>
</dbReference>
<dbReference type="STRING" id="476652.DEAC_c14420"/>
<evidence type="ECO:0000313" key="3">
    <source>
        <dbReference type="Proteomes" id="UP000036356"/>
    </source>
</evidence>
<protein>
    <recommendedName>
        <fullName evidence="1">bAvd-like domain-containing protein</fullName>
    </recommendedName>
</protein>
<dbReference type="Proteomes" id="UP000036356">
    <property type="component" value="Unassembled WGS sequence"/>
</dbReference>
<dbReference type="Gene3D" id="1.20.1440.60">
    <property type="entry name" value="23S rRNA-intervening sequence"/>
    <property type="match status" value="1"/>
</dbReference>
<reference evidence="2 3" key="1">
    <citation type="submission" date="2015-06" db="EMBL/GenBank/DDBJ databases">
        <title>Draft genome of the moderately acidophilic sulfate reducer Candidatus Desulfosporosinus acididurans strain M1.</title>
        <authorList>
            <person name="Poehlein A."/>
            <person name="Petzsch P."/>
            <person name="Johnson B.D."/>
            <person name="Schloemann M."/>
            <person name="Daniel R."/>
            <person name="Muehling M."/>
        </authorList>
    </citation>
    <scope>NUCLEOTIDE SEQUENCE [LARGE SCALE GENOMIC DNA]</scope>
    <source>
        <strain evidence="2 3">M1</strain>
    </source>
</reference>
<dbReference type="AlphaFoldDB" id="A0A0J1FTH2"/>
<dbReference type="InterPro" id="IPR055360">
    <property type="entry name" value="bAvd"/>
</dbReference>
<dbReference type="InterPro" id="IPR036583">
    <property type="entry name" value="23S_rRNA_IVS_sf"/>
</dbReference>
<sequence length="113" mass="13452">MEELKILQKTYDMILYGNICLRQFPKSEKYALASDIKESMYALLRLIITANKRYYKKTTLQDIDVEIDTLRTLIRLSADKEFMFLPLRKYENWSRMLAEIGKMLGGWMKSVKQ</sequence>